<evidence type="ECO:0000313" key="3">
    <source>
        <dbReference type="Proteomes" id="UP001519307"/>
    </source>
</evidence>
<keyword evidence="1" id="KW-0812">Transmembrane</keyword>
<comment type="caution">
    <text evidence="2">The sequence shown here is derived from an EMBL/GenBank/DDBJ whole genome shotgun (WGS) entry which is preliminary data.</text>
</comment>
<keyword evidence="1" id="KW-0472">Membrane</keyword>
<sequence length="208" mass="24269">MIILNTIIGIFLIIAAVIILLIIVPVKYNAEIFLKDENINYDFKIMMLFHCILIQVHGINEDINFTIKILFLKIKLKLNHKNNNSRKSKMNKKSHGKELKNYKNYFMKILNKLKPEYLKIEGIYGFCDPCITGMLTGFIYMIKGIFKKAVIVLQPDFLNEVLNIKLHIKGKIRISSLILTIFGILKHTIKNREKKSFKLKTKLKTNEN</sequence>
<dbReference type="Proteomes" id="UP001519307">
    <property type="component" value="Unassembled WGS sequence"/>
</dbReference>
<evidence type="ECO:0000313" key="2">
    <source>
        <dbReference type="EMBL" id="MBP2032233.1"/>
    </source>
</evidence>
<gene>
    <name evidence="2" type="ORF">J2Z42_000898</name>
</gene>
<proteinExistence type="predicted"/>
<name>A0ABS4KQC1_9CLOT</name>
<protein>
    <recommendedName>
        <fullName evidence="4">DUF2953 domain-containing protein</fullName>
    </recommendedName>
</protein>
<evidence type="ECO:0008006" key="4">
    <source>
        <dbReference type="Google" id="ProtNLM"/>
    </source>
</evidence>
<keyword evidence="1" id="KW-1133">Transmembrane helix</keyword>
<dbReference type="EMBL" id="JAGGLM010000003">
    <property type="protein sequence ID" value="MBP2032233.1"/>
    <property type="molecule type" value="Genomic_DNA"/>
</dbReference>
<reference evidence="2 3" key="1">
    <citation type="submission" date="2021-03" db="EMBL/GenBank/DDBJ databases">
        <title>Genomic Encyclopedia of Type Strains, Phase IV (KMG-IV): sequencing the most valuable type-strain genomes for metagenomic binning, comparative biology and taxonomic classification.</title>
        <authorList>
            <person name="Goeker M."/>
        </authorList>
    </citation>
    <scope>NUCLEOTIDE SEQUENCE [LARGE SCALE GENOMIC DNA]</scope>
    <source>
        <strain evidence="2 3">DSM 28783</strain>
    </source>
</reference>
<dbReference type="InterPro" id="IPR021338">
    <property type="entry name" value="DUF2953"/>
</dbReference>
<organism evidence="2 3">
    <name type="scientific">Clostridium algifaecis</name>
    <dbReference type="NCBI Taxonomy" id="1472040"/>
    <lineage>
        <taxon>Bacteria</taxon>
        <taxon>Bacillati</taxon>
        <taxon>Bacillota</taxon>
        <taxon>Clostridia</taxon>
        <taxon>Eubacteriales</taxon>
        <taxon>Clostridiaceae</taxon>
        <taxon>Clostridium</taxon>
    </lineage>
</organism>
<dbReference type="Pfam" id="PF11167">
    <property type="entry name" value="DUF2953"/>
    <property type="match status" value="1"/>
</dbReference>
<accession>A0ABS4KQC1</accession>
<feature type="transmembrane region" description="Helical" evidence="1">
    <location>
        <begin position="6"/>
        <end position="26"/>
    </location>
</feature>
<dbReference type="RefSeq" id="WP_209701191.1">
    <property type="nucleotide sequence ID" value="NZ_JAGGLM010000003.1"/>
</dbReference>
<evidence type="ECO:0000256" key="1">
    <source>
        <dbReference type="SAM" id="Phobius"/>
    </source>
</evidence>
<keyword evidence="3" id="KW-1185">Reference proteome</keyword>
<feature type="transmembrane region" description="Helical" evidence="1">
    <location>
        <begin position="122"/>
        <end position="146"/>
    </location>
</feature>